<keyword evidence="2" id="KW-0812">Transmembrane</keyword>
<sequence>MATSGSIFHNTIPNPSVMSKSSGRIPSGNSQSKPCTRLASIRLTIRTARPDPRQIRRPVPNGMNLQSLPRMSTSEPTNLLGLKLVGALGNCVRPDVGPFLREVGYEERATGWTLKVSFITASKYARRGMSCSSTSFSGGMLMSEISRLSLASTGRLRRSSAMAHSIVMVVLLITRTVFLRIIEQHIQEIPAPRGPARPLPYPPLDDIPQQFVHPTIQPRDLPPNPLHVKQPQPGQVIRRVRLHHKLHEPANQLPQFPYPTRRPHVSREHRSSVLQIRRSFFQCGLRPKAQTSDVSWNIPTVTASGLGRPMKARSLVRRISLAVSVDVATTICFVPNLTVIRGPWAWASLARDSWGRFPMERRLPRIGRPVGPGGSLGLFFLLGIRIVLRKWRHSMRIEQSRK</sequence>
<keyword evidence="4" id="KW-1185">Reference proteome</keyword>
<comment type="caution">
    <text evidence="3">The sequence shown here is derived from an EMBL/GenBank/DDBJ whole genome shotgun (WGS) entry which is preliminary data.</text>
</comment>
<organism evidence="3 4">
    <name type="scientific">Striga asiatica</name>
    <name type="common">Asiatic witchweed</name>
    <name type="synonym">Buchnera asiatica</name>
    <dbReference type="NCBI Taxonomy" id="4170"/>
    <lineage>
        <taxon>Eukaryota</taxon>
        <taxon>Viridiplantae</taxon>
        <taxon>Streptophyta</taxon>
        <taxon>Embryophyta</taxon>
        <taxon>Tracheophyta</taxon>
        <taxon>Spermatophyta</taxon>
        <taxon>Magnoliopsida</taxon>
        <taxon>eudicotyledons</taxon>
        <taxon>Gunneridae</taxon>
        <taxon>Pentapetalae</taxon>
        <taxon>asterids</taxon>
        <taxon>lamiids</taxon>
        <taxon>Lamiales</taxon>
        <taxon>Orobanchaceae</taxon>
        <taxon>Buchnereae</taxon>
        <taxon>Striga</taxon>
    </lineage>
</organism>
<feature type="region of interest" description="Disordered" evidence="1">
    <location>
        <begin position="52"/>
        <end position="71"/>
    </location>
</feature>
<feature type="transmembrane region" description="Helical" evidence="2">
    <location>
        <begin position="366"/>
        <end position="388"/>
    </location>
</feature>
<evidence type="ECO:0000313" key="4">
    <source>
        <dbReference type="Proteomes" id="UP000325081"/>
    </source>
</evidence>
<dbReference type="OrthoDB" id="10671351at2759"/>
<evidence type="ECO:0000256" key="2">
    <source>
        <dbReference type="SAM" id="Phobius"/>
    </source>
</evidence>
<feature type="region of interest" description="Disordered" evidence="1">
    <location>
        <begin position="1"/>
        <end position="34"/>
    </location>
</feature>
<keyword evidence="2" id="KW-0472">Membrane</keyword>
<name>A0A5A7PCN7_STRAF</name>
<proteinExistence type="predicted"/>
<dbReference type="AlphaFoldDB" id="A0A5A7PCN7"/>
<dbReference type="Proteomes" id="UP000325081">
    <property type="component" value="Unassembled WGS sequence"/>
</dbReference>
<gene>
    <name evidence="3" type="ORF">STAS_06326</name>
</gene>
<protein>
    <submittedName>
        <fullName evidence="3">Calcineurin-like metallo-phosphoesterase super family protein</fullName>
    </submittedName>
</protein>
<accession>A0A5A7PCN7</accession>
<evidence type="ECO:0000313" key="3">
    <source>
        <dbReference type="EMBL" id="GER30394.1"/>
    </source>
</evidence>
<reference evidence="4" key="1">
    <citation type="journal article" date="2019" name="Curr. Biol.">
        <title>Genome Sequence of Striga asiatica Provides Insight into the Evolution of Plant Parasitism.</title>
        <authorList>
            <person name="Yoshida S."/>
            <person name="Kim S."/>
            <person name="Wafula E.K."/>
            <person name="Tanskanen J."/>
            <person name="Kim Y.M."/>
            <person name="Honaas L."/>
            <person name="Yang Z."/>
            <person name="Spallek T."/>
            <person name="Conn C.E."/>
            <person name="Ichihashi Y."/>
            <person name="Cheong K."/>
            <person name="Cui S."/>
            <person name="Der J.P."/>
            <person name="Gundlach H."/>
            <person name="Jiao Y."/>
            <person name="Hori C."/>
            <person name="Ishida J.K."/>
            <person name="Kasahara H."/>
            <person name="Kiba T."/>
            <person name="Kim M.S."/>
            <person name="Koo N."/>
            <person name="Laohavisit A."/>
            <person name="Lee Y.H."/>
            <person name="Lumba S."/>
            <person name="McCourt P."/>
            <person name="Mortimer J.C."/>
            <person name="Mutuku J.M."/>
            <person name="Nomura T."/>
            <person name="Sasaki-Sekimoto Y."/>
            <person name="Seto Y."/>
            <person name="Wang Y."/>
            <person name="Wakatake T."/>
            <person name="Sakakibara H."/>
            <person name="Demura T."/>
            <person name="Yamaguchi S."/>
            <person name="Yoneyama K."/>
            <person name="Manabe R.I."/>
            <person name="Nelson D.C."/>
            <person name="Schulman A.H."/>
            <person name="Timko M.P."/>
            <person name="dePamphilis C.W."/>
            <person name="Choi D."/>
            <person name="Shirasu K."/>
        </authorList>
    </citation>
    <scope>NUCLEOTIDE SEQUENCE [LARGE SCALE GENOMIC DNA]</scope>
    <source>
        <strain evidence="4">cv. UVA1</strain>
    </source>
</reference>
<feature type="non-terminal residue" evidence="3">
    <location>
        <position position="402"/>
    </location>
</feature>
<evidence type="ECO:0000256" key="1">
    <source>
        <dbReference type="SAM" id="MobiDB-lite"/>
    </source>
</evidence>
<dbReference type="EMBL" id="BKCP01004339">
    <property type="protein sequence ID" value="GER30394.1"/>
    <property type="molecule type" value="Genomic_DNA"/>
</dbReference>
<keyword evidence="2" id="KW-1133">Transmembrane helix</keyword>